<accession>A0A3G8ZJD9</accession>
<dbReference type="RefSeq" id="WP_124797640.1">
    <property type="nucleotide sequence ID" value="NZ_CP034170.1"/>
</dbReference>
<proteinExistence type="predicted"/>
<gene>
    <name evidence="1" type="ORF">EH165_00980</name>
</gene>
<dbReference type="EMBL" id="CP034170">
    <property type="protein sequence ID" value="AZI56955.1"/>
    <property type="molecule type" value="Genomic_DNA"/>
</dbReference>
<name>A0A3G8ZJD9_9ACTN</name>
<dbReference type="Proteomes" id="UP000268084">
    <property type="component" value="Chromosome"/>
</dbReference>
<dbReference type="AlphaFoldDB" id="A0A3G8ZJD9"/>
<evidence type="ECO:0000313" key="1">
    <source>
        <dbReference type="EMBL" id="AZI56955.1"/>
    </source>
</evidence>
<reference evidence="1 2" key="2">
    <citation type="submission" date="2018-12" db="EMBL/GenBank/DDBJ databases">
        <title>Nakamurella antarcticus sp. nov., isolated from Antarctica South Shetland Islands soil.</title>
        <authorList>
            <person name="Peng F."/>
        </authorList>
    </citation>
    <scope>NUCLEOTIDE SEQUENCE [LARGE SCALE GENOMIC DNA]</scope>
    <source>
        <strain evidence="1 2">S14-144</strain>
    </source>
</reference>
<reference evidence="1 2" key="1">
    <citation type="submission" date="2018-11" db="EMBL/GenBank/DDBJ databases">
        <authorList>
            <person name="Da X."/>
        </authorList>
    </citation>
    <scope>NUCLEOTIDE SEQUENCE [LARGE SCALE GENOMIC DNA]</scope>
    <source>
        <strain evidence="1 2">S14-144</strain>
    </source>
</reference>
<evidence type="ECO:0000313" key="2">
    <source>
        <dbReference type="Proteomes" id="UP000268084"/>
    </source>
</evidence>
<sequence length="82" mass="9604">MITDRLWDAMTRVGAVSRDDAACIWEEIRELRAESARWRTKFRACEAEVTEWRTQSQQYESELIETLRNLAQQKTLGAPNES</sequence>
<protein>
    <submittedName>
        <fullName evidence="1">Uncharacterized protein</fullName>
    </submittedName>
</protein>
<dbReference type="KEGG" id="nak:EH165_00980"/>
<keyword evidence="2" id="KW-1185">Reference proteome</keyword>
<organism evidence="1 2">
    <name type="scientific">Nakamurella antarctica</name>
    <dbReference type="NCBI Taxonomy" id="1902245"/>
    <lineage>
        <taxon>Bacteria</taxon>
        <taxon>Bacillati</taxon>
        <taxon>Actinomycetota</taxon>
        <taxon>Actinomycetes</taxon>
        <taxon>Nakamurellales</taxon>
        <taxon>Nakamurellaceae</taxon>
        <taxon>Nakamurella</taxon>
    </lineage>
</organism>